<evidence type="ECO:0000313" key="2">
    <source>
        <dbReference type="EMBL" id="MBT2989286.1"/>
    </source>
</evidence>
<feature type="signal peptide" evidence="1">
    <location>
        <begin position="1"/>
        <end position="23"/>
    </location>
</feature>
<sequence length="98" mass="10926">MFKRCKLHSSILLALILPTAAIAEVEVTGYLKNETSVFTRDGQVTGEADTMVDDRGHDKGDLLKFENSARLFLNGYLGEESTWHADLNFIYDSEGVND</sequence>
<proteinExistence type="predicted"/>
<evidence type="ECO:0000256" key="1">
    <source>
        <dbReference type="SAM" id="SignalP"/>
    </source>
</evidence>
<dbReference type="EMBL" id="JAHHGM010000007">
    <property type="protein sequence ID" value="MBT2989286.1"/>
    <property type="molecule type" value="Genomic_DNA"/>
</dbReference>
<gene>
    <name evidence="2" type="ORF">KME65_10005</name>
</gene>
<keyword evidence="1" id="KW-0732">Signal</keyword>
<name>A0A944M8C7_9GAMM</name>
<organism evidence="2 3">
    <name type="scientific">Candidatus Thiodiazotropha taylori</name>
    <dbReference type="NCBI Taxonomy" id="2792791"/>
    <lineage>
        <taxon>Bacteria</taxon>
        <taxon>Pseudomonadati</taxon>
        <taxon>Pseudomonadota</taxon>
        <taxon>Gammaproteobacteria</taxon>
        <taxon>Chromatiales</taxon>
        <taxon>Sedimenticolaceae</taxon>
        <taxon>Candidatus Thiodiazotropha</taxon>
    </lineage>
</organism>
<reference evidence="2 3" key="1">
    <citation type="submission" date="2021-05" db="EMBL/GenBank/DDBJ databases">
        <title>Genetic and Functional Diversity in Clade A Lucinid endosymbionts from the Bahamas.</title>
        <authorList>
            <person name="Giani N.M."/>
            <person name="Engel A.S."/>
            <person name="Campbell B.J."/>
        </authorList>
    </citation>
    <scope>NUCLEOTIDE SEQUENCE [LARGE SCALE GENOMIC DNA]</scope>
    <source>
        <strain evidence="2">LUC16012Gg_MoonRockCtena</strain>
    </source>
</reference>
<evidence type="ECO:0000313" key="3">
    <source>
        <dbReference type="Proteomes" id="UP000770889"/>
    </source>
</evidence>
<dbReference type="AlphaFoldDB" id="A0A944M8C7"/>
<comment type="caution">
    <text evidence="2">The sequence shown here is derived from an EMBL/GenBank/DDBJ whole genome shotgun (WGS) entry which is preliminary data.</text>
</comment>
<protein>
    <submittedName>
        <fullName evidence="2">RNA polymerase-associated protein rapA</fullName>
    </submittedName>
</protein>
<feature type="non-terminal residue" evidence="2">
    <location>
        <position position="98"/>
    </location>
</feature>
<accession>A0A944M8C7</accession>
<dbReference type="Proteomes" id="UP000770889">
    <property type="component" value="Unassembled WGS sequence"/>
</dbReference>
<feature type="chain" id="PRO_5037600305" evidence="1">
    <location>
        <begin position="24"/>
        <end position="98"/>
    </location>
</feature>